<evidence type="ECO:0000256" key="3">
    <source>
        <dbReference type="ARBA" id="ARBA00023315"/>
    </source>
</evidence>
<dbReference type="Gene3D" id="2.40.40.20">
    <property type="match status" value="1"/>
</dbReference>
<evidence type="ECO:0000256" key="2">
    <source>
        <dbReference type="ARBA" id="ARBA00022679"/>
    </source>
</evidence>
<accession>A0ABP8QLK4</accession>
<dbReference type="RefSeq" id="WP_345014765.1">
    <property type="nucleotide sequence ID" value="NZ_BAABFC010000028.1"/>
</dbReference>
<evidence type="ECO:0000313" key="5">
    <source>
        <dbReference type="Proteomes" id="UP001501321"/>
    </source>
</evidence>
<protein>
    <submittedName>
        <fullName evidence="4">Arginine/ornithine succinyltransferase subunit alpha</fullName>
    </submittedName>
</protein>
<dbReference type="InterPro" id="IPR016181">
    <property type="entry name" value="Acyl_CoA_acyltransferase"/>
</dbReference>
<sequence length="343" mass="38105">MKVLRPAVMADLPQIERMAQQSGPMVCTLPVSRAHLQAKISRSQAALAAEVLLPGEESYFFVLEDLASGRLQGTCAILAQAGFGEPFHAYRNEVVIHASRALGVHQRLHSLCLSHELSDHSQLCSFYLEPELRQGHWPRLLTQGRLLFIAQHPERFAPDLVAVLPGRVDEAGRSPFWEQVGRRFFGIDYHQAEFYHGTQDRRFIAELMPHHPLYVSLLAEEAQAALGQVHPDARLQFDLLEADGFEADDFVEIFDAGPVVQARRTTLHSWQTSQLARVADISPSRQSNAPTCLLVNQALAEFRALLTPLSAAPGQALSLAPEVAEALRLRPGDPVRWLALESQ</sequence>
<reference evidence="5" key="1">
    <citation type="journal article" date="2019" name="Int. J. Syst. Evol. Microbiol.">
        <title>The Global Catalogue of Microorganisms (GCM) 10K type strain sequencing project: providing services to taxonomists for standard genome sequencing and annotation.</title>
        <authorList>
            <consortium name="The Broad Institute Genomics Platform"/>
            <consortium name="The Broad Institute Genome Sequencing Center for Infectious Disease"/>
            <person name="Wu L."/>
            <person name="Ma J."/>
        </authorList>
    </citation>
    <scope>NUCLEOTIDE SEQUENCE [LARGE SCALE GENOMIC DNA]</scope>
    <source>
        <strain evidence="5">JCM 32226</strain>
    </source>
</reference>
<keyword evidence="3" id="KW-0012">Acyltransferase</keyword>
<gene>
    <name evidence="4" type="primary">aruF</name>
    <name evidence="4" type="ORF">GCM10023095_31000</name>
</gene>
<dbReference type="SUPFAM" id="SSF55729">
    <property type="entry name" value="Acyl-CoA N-acyltransferases (Nat)"/>
    <property type="match status" value="1"/>
</dbReference>
<dbReference type="PANTHER" id="PTHR30420">
    <property type="entry name" value="N-SUCCINYLARGININE DIHYDROLASE"/>
    <property type="match status" value="1"/>
</dbReference>
<comment type="caution">
    <text evidence="4">The sequence shown here is derived from an EMBL/GenBank/DDBJ whole genome shotgun (WGS) entry which is preliminary data.</text>
</comment>
<dbReference type="InterPro" id="IPR007041">
    <property type="entry name" value="Arg_succinylTrfase_AstA/AruG"/>
</dbReference>
<keyword evidence="2" id="KW-0808">Transferase</keyword>
<organism evidence="4 5">
    <name type="scientific">Pseudaeromonas paramecii</name>
    <dbReference type="NCBI Taxonomy" id="2138166"/>
    <lineage>
        <taxon>Bacteria</taxon>
        <taxon>Pseudomonadati</taxon>
        <taxon>Pseudomonadota</taxon>
        <taxon>Gammaproteobacteria</taxon>
        <taxon>Aeromonadales</taxon>
        <taxon>Aeromonadaceae</taxon>
        <taxon>Pseudaeromonas</taxon>
    </lineage>
</organism>
<keyword evidence="5" id="KW-1185">Reference proteome</keyword>
<keyword evidence="1" id="KW-0056">Arginine metabolism</keyword>
<proteinExistence type="predicted"/>
<dbReference type="Pfam" id="PF04958">
    <property type="entry name" value="AstA"/>
    <property type="match status" value="1"/>
</dbReference>
<dbReference type="PANTHER" id="PTHR30420:SF1">
    <property type="entry name" value="ARGININE N-SUCCINYLTRANSFERASE"/>
    <property type="match status" value="1"/>
</dbReference>
<dbReference type="Proteomes" id="UP001501321">
    <property type="component" value="Unassembled WGS sequence"/>
</dbReference>
<dbReference type="NCBIfam" id="TIGR03243">
    <property type="entry name" value="arg_catab_AOST"/>
    <property type="match status" value="1"/>
</dbReference>
<evidence type="ECO:0000256" key="1">
    <source>
        <dbReference type="ARBA" id="ARBA00022503"/>
    </source>
</evidence>
<evidence type="ECO:0000313" key="4">
    <source>
        <dbReference type="EMBL" id="GAA4503935.1"/>
    </source>
</evidence>
<dbReference type="EMBL" id="BAABFC010000028">
    <property type="protein sequence ID" value="GAA4503935.1"/>
    <property type="molecule type" value="Genomic_DNA"/>
</dbReference>
<name>A0ABP8QLK4_9GAMM</name>